<keyword evidence="7" id="KW-1133">Transmembrane helix</keyword>
<dbReference type="GO" id="GO:0005524">
    <property type="term" value="F:ATP binding"/>
    <property type="evidence" value="ECO:0007669"/>
    <property type="project" value="UniProtKB-KW"/>
</dbReference>
<dbReference type="InterPro" id="IPR036850">
    <property type="entry name" value="NDK-like_dom_sf"/>
</dbReference>
<comment type="similarity">
    <text evidence="1 6">Belongs to the NDK family.</text>
</comment>
<dbReference type="GO" id="GO:0016301">
    <property type="term" value="F:kinase activity"/>
    <property type="evidence" value="ECO:0007669"/>
    <property type="project" value="UniProtKB-KW"/>
</dbReference>
<evidence type="ECO:0000259" key="8">
    <source>
        <dbReference type="SMART" id="SM00562"/>
    </source>
</evidence>
<feature type="transmembrane region" description="Helical" evidence="7">
    <location>
        <begin position="146"/>
        <end position="163"/>
    </location>
</feature>
<keyword evidence="10" id="KW-1185">Reference proteome</keyword>
<gene>
    <name evidence="9" type="ORF">RFI_17096</name>
</gene>
<keyword evidence="3" id="KW-0547">Nucleotide-binding</keyword>
<evidence type="ECO:0000256" key="6">
    <source>
        <dbReference type="PROSITE-ProRule" id="PRU00706"/>
    </source>
</evidence>
<evidence type="ECO:0000256" key="2">
    <source>
        <dbReference type="ARBA" id="ARBA00022679"/>
    </source>
</evidence>
<evidence type="ECO:0000313" key="10">
    <source>
        <dbReference type="Proteomes" id="UP000023152"/>
    </source>
</evidence>
<evidence type="ECO:0000256" key="3">
    <source>
        <dbReference type="ARBA" id="ARBA00022741"/>
    </source>
</evidence>
<dbReference type="Proteomes" id="UP000023152">
    <property type="component" value="Unassembled WGS sequence"/>
</dbReference>
<keyword evidence="5" id="KW-0067">ATP-binding</keyword>
<feature type="non-terminal residue" evidence="9">
    <location>
        <position position="1"/>
    </location>
</feature>
<organism evidence="9 10">
    <name type="scientific">Reticulomyxa filosa</name>
    <dbReference type="NCBI Taxonomy" id="46433"/>
    <lineage>
        <taxon>Eukaryota</taxon>
        <taxon>Sar</taxon>
        <taxon>Rhizaria</taxon>
        <taxon>Retaria</taxon>
        <taxon>Foraminifera</taxon>
        <taxon>Monothalamids</taxon>
        <taxon>Reticulomyxidae</taxon>
        <taxon>Reticulomyxa</taxon>
    </lineage>
</organism>
<evidence type="ECO:0000256" key="4">
    <source>
        <dbReference type="ARBA" id="ARBA00022777"/>
    </source>
</evidence>
<dbReference type="InterPro" id="IPR034907">
    <property type="entry name" value="NDK-like_dom"/>
</dbReference>
<evidence type="ECO:0000256" key="1">
    <source>
        <dbReference type="ARBA" id="ARBA00008142"/>
    </source>
</evidence>
<dbReference type="OrthoDB" id="1729737at2759"/>
<dbReference type="EMBL" id="ASPP01012911">
    <property type="protein sequence ID" value="ETO20123.1"/>
    <property type="molecule type" value="Genomic_DNA"/>
</dbReference>
<dbReference type="Gene3D" id="3.30.70.141">
    <property type="entry name" value="Nucleoside diphosphate kinase-like domain"/>
    <property type="match status" value="2"/>
</dbReference>
<protein>
    <submittedName>
        <fullName evidence="9">Nucleoside diphosphate kinase family protein</fullName>
    </submittedName>
</protein>
<keyword evidence="2" id="KW-0808">Transferase</keyword>
<keyword evidence="7" id="KW-0472">Membrane</keyword>
<evidence type="ECO:0000256" key="7">
    <source>
        <dbReference type="SAM" id="Phobius"/>
    </source>
</evidence>
<reference evidence="9 10" key="1">
    <citation type="journal article" date="2013" name="Curr. Biol.">
        <title>The Genome of the Foraminiferan Reticulomyxa filosa.</title>
        <authorList>
            <person name="Glockner G."/>
            <person name="Hulsmann N."/>
            <person name="Schleicher M."/>
            <person name="Noegel A.A."/>
            <person name="Eichinger L."/>
            <person name="Gallinger C."/>
            <person name="Pawlowski J."/>
            <person name="Sierra R."/>
            <person name="Euteneuer U."/>
            <person name="Pillet L."/>
            <person name="Moustafa A."/>
            <person name="Platzer M."/>
            <person name="Groth M."/>
            <person name="Szafranski K."/>
            <person name="Schliwa M."/>
        </authorList>
    </citation>
    <scope>NUCLEOTIDE SEQUENCE [LARGE SCALE GENOMIC DNA]</scope>
</reference>
<keyword evidence="7" id="KW-0812">Transmembrane</keyword>
<dbReference type="SUPFAM" id="SSF54919">
    <property type="entry name" value="Nucleoside diphosphate kinase, NDK"/>
    <property type="match status" value="2"/>
</dbReference>
<comment type="caution">
    <text evidence="6">Lacks conserved residue(s) required for the propagation of feature annotation.</text>
</comment>
<dbReference type="PANTHER" id="PTHR46161:SF3">
    <property type="entry name" value="NUCLEOSIDE DIPHOSPHATE KINASE DDB_G0292928-RELATED"/>
    <property type="match status" value="1"/>
</dbReference>
<sequence length="397" mass="46212">KKKKNTKKKKKKKKRVELSVLLIKPHVIQVFPNAVDEICLRLIYEKYCVSDIIKIEIPDMTYISKLLAKQRDHKYYQTWCHNLWKSRLPLIAVKVYRVNAIAHLKYLCGPVDPVHAKQMHTNTLRAQFGVDIIQNAVPISFERERVYLLLYQFFLNFFFFFFFCNFNEKCSKWSWSCKKKKKKKKGEKPNLLIKLKNNHNNRGEMDYALLLVKPSAAQEHQHTIRAHLIAHGYDVVACKILTLQPHEFKSMIVDVSADKMPQALKYVTSGPVIFIIVSKVSLSFFVLLHCVHVRCVCFCFSNGYYHLSQLIGPRIPDPSKPFTLRSIFGTDELHNALEATFDKKSFVHNIKIALSSEEISCLPEPVRELLVDPIPQSNFSHDSLKKLIFFFFFSSTI</sequence>
<accession>X6N2J3</accession>
<name>X6N2J3_RETFI</name>
<keyword evidence="4 9" id="KW-0418">Kinase</keyword>
<dbReference type="PROSITE" id="PS51374">
    <property type="entry name" value="NDPK_LIKE"/>
    <property type="match status" value="2"/>
</dbReference>
<proteinExistence type="inferred from homology"/>
<feature type="domain" description="Nucleoside diphosphate kinase-like" evidence="8">
    <location>
        <begin position="16"/>
        <end position="156"/>
    </location>
</feature>
<evidence type="ECO:0000313" key="9">
    <source>
        <dbReference type="EMBL" id="ETO20123.1"/>
    </source>
</evidence>
<dbReference type="AlphaFoldDB" id="X6N2J3"/>
<dbReference type="Pfam" id="PF00334">
    <property type="entry name" value="NDK"/>
    <property type="match status" value="2"/>
</dbReference>
<dbReference type="PANTHER" id="PTHR46161">
    <property type="entry name" value="NUCLEOSIDE DIPHOSPHATE KINASE"/>
    <property type="match status" value="1"/>
</dbReference>
<comment type="caution">
    <text evidence="9">The sequence shown here is derived from an EMBL/GenBank/DDBJ whole genome shotgun (WGS) entry which is preliminary data.</text>
</comment>
<dbReference type="SMART" id="SM00562">
    <property type="entry name" value="NDK"/>
    <property type="match status" value="1"/>
</dbReference>
<evidence type="ECO:0000256" key="5">
    <source>
        <dbReference type="ARBA" id="ARBA00022840"/>
    </source>
</evidence>